<dbReference type="Gene3D" id="3.40.50.80">
    <property type="entry name" value="Nucleotide-binding domain of ferredoxin-NADP reductase (FNR) module"/>
    <property type="match status" value="1"/>
</dbReference>
<evidence type="ECO:0000256" key="6">
    <source>
        <dbReference type="ARBA" id="ARBA00022827"/>
    </source>
</evidence>
<evidence type="ECO:0000256" key="8">
    <source>
        <dbReference type="ARBA" id="ARBA00023004"/>
    </source>
</evidence>
<evidence type="ECO:0000256" key="1">
    <source>
        <dbReference type="ARBA" id="ARBA00006422"/>
    </source>
</evidence>
<dbReference type="GO" id="GO:0046872">
    <property type="term" value="F:metal ion binding"/>
    <property type="evidence" value="ECO:0007669"/>
    <property type="project" value="UniProtKB-KW"/>
</dbReference>
<keyword evidence="2" id="KW-0813">Transport</keyword>
<dbReference type="InterPro" id="IPR037117">
    <property type="entry name" value="Dihydroorotate_DH_ele_sf"/>
</dbReference>
<feature type="binding site" evidence="12">
    <location>
        <position position="252"/>
    </location>
    <ligand>
        <name>[2Fe-2S] cluster</name>
        <dbReference type="ChEBI" id="CHEBI:190135"/>
    </ligand>
</feature>
<evidence type="ECO:0000256" key="11">
    <source>
        <dbReference type="PIRSR" id="PIRSR006816-1"/>
    </source>
</evidence>
<feature type="binding site" evidence="12">
    <location>
        <position position="264"/>
    </location>
    <ligand>
        <name>[2Fe-2S] cluster</name>
        <dbReference type="ChEBI" id="CHEBI:190135"/>
    </ligand>
</feature>
<protein>
    <submittedName>
        <fullName evidence="14">Dihydroorotate dehydrogenase electron transfer subunit</fullName>
    </submittedName>
</protein>
<dbReference type="PANTHER" id="PTHR43513">
    <property type="entry name" value="DIHYDROOROTATE DEHYDROGENASE B (NAD(+)), ELECTRON TRANSFER SUBUNIT"/>
    <property type="match status" value="1"/>
</dbReference>
<dbReference type="PANTHER" id="PTHR43513:SF3">
    <property type="entry name" value="DIHYDROOROTATE DEHYDROGENASE B (NAD(+)), ELECTRON TRANSFER SUBUNIT-RELATED"/>
    <property type="match status" value="1"/>
</dbReference>
<dbReference type="SUPFAM" id="SSF63380">
    <property type="entry name" value="Riboflavin synthase domain-like"/>
    <property type="match status" value="1"/>
</dbReference>
<keyword evidence="3 11" id="KW-0285">Flavoprotein</keyword>
<organism evidence="14 15">
    <name type="scientific">Alloscardovia omnicolens</name>
    <dbReference type="NCBI Taxonomy" id="419015"/>
    <lineage>
        <taxon>Bacteria</taxon>
        <taxon>Bacillati</taxon>
        <taxon>Actinomycetota</taxon>
        <taxon>Actinomycetes</taxon>
        <taxon>Bifidobacteriales</taxon>
        <taxon>Bifidobacteriaceae</taxon>
        <taxon>Alloscardovia</taxon>
    </lineage>
</organism>
<dbReference type="InterPro" id="IPR017927">
    <property type="entry name" value="FAD-bd_FR_type"/>
</dbReference>
<evidence type="ECO:0000256" key="12">
    <source>
        <dbReference type="PIRSR" id="PIRSR006816-2"/>
    </source>
</evidence>
<dbReference type="AlphaFoldDB" id="A0A2I1M7C2"/>
<dbReference type="InterPro" id="IPR039261">
    <property type="entry name" value="FNR_nucleotide-bd"/>
</dbReference>
<evidence type="ECO:0000256" key="4">
    <source>
        <dbReference type="ARBA" id="ARBA00022714"/>
    </source>
</evidence>
<feature type="binding site" evidence="11">
    <location>
        <begin position="90"/>
        <end position="91"/>
    </location>
    <ligand>
        <name>FAD</name>
        <dbReference type="ChEBI" id="CHEBI:57692"/>
    </ligand>
</feature>
<keyword evidence="6 11" id="KW-0274">FAD</keyword>
<dbReference type="GO" id="GO:0051537">
    <property type="term" value="F:2 iron, 2 sulfur cluster binding"/>
    <property type="evidence" value="ECO:0007669"/>
    <property type="project" value="UniProtKB-KW"/>
</dbReference>
<proteinExistence type="inferred from homology"/>
<evidence type="ECO:0000259" key="13">
    <source>
        <dbReference type="PROSITE" id="PS51384"/>
    </source>
</evidence>
<gene>
    <name evidence="14" type="ORF">CYJ32_00685</name>
</gene>
<dbReference type="InterPro" id="IPR050353">
    <property type="entry name" value="PyrK_electron_transfer"/>
</dbReference>
<comment type="cofactor">
    <cofactor evidence="10">
        <name>[2Fe-2S] cluster</name>
        <dbReference type="ChEBI" id="CHEBI:190135"/>
    </cofactor>
</comment>
<dbReference type="InterPro" id="IPR017938">
    <property type="entry name" value="Riboflavin_synthase-like_b-brl"/>
</dbReference>
<dbReference type="CDD" id="cd06218">
    <property type="entry name" value="DHOD_e_trans"/>
    <property type="match status" value="1"/>
</dbReference>
<dbReference type="SUPFAM" id="SSF52343">
    <property type="entry name" value="Ferredoxin reductase-like, C-terminal NADP-linked domain"/>
    <property type="match status" value="1"/>
</dbReference>
<feature type="domain" description="FAD-binding FR-type" evidence="13">
    <location>
        <begin position="18"/>
        <end position="115"/>
    </location>
</feature>
<feature type="binding site" evidence="12">
    <location>
        <position position="244"/>
    </location>
    <ligand>
        <name>[2Fe-2S] cluster</name>
        <dbReference type="ChEBI" id="CHEBI:190135"/>
    </ligand>
</feature>
<evidence type="ECO:0000256" key="5">
    <source>
        <dbReference type="ARBA" id="ARBA00022723"/>
    </source>
</evidence>
<evidence type="ECO:0000313" key="14">
    <source>
        <dbReference type="EMBL" id="PKZ15997.1"/>
    </source>
</evidence>
<keyword evidence="5 12" id="KW-0479">Metal-binding</keyword>
<keyword evidence="8 12" id="KW-0408">Iron</keyword>
<accession>A0A2I1M7C2</accession>
<dbReference type="RefSeq" id="WP_021618362.1">
    <property type="nucleotide sequence ID" value="NZ_CAMYCS010000001.1"/>
</dbReference>
<evidence type="ECO:0000256" key="2">
    <source>
        <dbReference type="ARBA" id="ARBA00022448"/>
    </source>
</evidence>
<reference evidence="14 15" key="1">
    <citation type="submission" date="2017-12" db="EMBL/GenBank/DDBJ databases">
        <title>Phylogenetic diversity of female urinary microbiome.</title>
        <authorList>
            <person name="Thomas-White K."/>
            <person name="Wolfe A.J."/>
        </authorList>
    </citation>
    <scope>NUCLEOTIDE SEQUENCE [LARGE SCALE GENOMIC DNA]</scope>
    <source>
        <strain evidence="14 15">UMB0064</strain>
    </source>
</reference>
<name>A0A2I1M7C2_9BIFI</name>
<keyword evidence="7" id="KW-0249">Electron transport</keyword>
<evidence type="ECO:0000256" key="3">
    <source>
        <dbReference type="ARBA" id="ARBA00022630"/>
    </source>
</evidence>
<comment type="cofactor">
    <cofactor evidence="12">
        <name>[2Fe-2S] cluster</name>
        <dbReference type="ChEBI" id="CHEBI:190135"/>
    </cofactor>
    <text evidence="12">Binds 1 [2Fe-2S] cluster per subunit.</text>
</comment>
<dbReference type="InterPro" id="IPR012165">
    <property type="entry name" value="Cyt_c3_hydrogenase_gsu"/>
</dbReference>
<dbReference type="Pfam" id="PF10418">
    <property type="entry name" value="DHODB_Fe-S_bind"/>
    <property type="match status" value="1"/>
</dbReference>
<dbReference type="PRINTS" id="PR00406">
    <property type="entry name" value="CYTB5RDTASE"/>
</dbReference>
<dbReference type="Gene3D" id="2.40.30.10">
    <property type="entry name" value="Translation factors"/>
    <property type="match status" value="1"/>
</dbReference>
<keyword evidence="4 12" id="KW-0001">2Fe-2S</keyword>
<keyword evidence="9 12" id="KW-0411">Iron-sulfur</keyword>
<comment type="similarity">
    <text evidence="1">Belongs to the PyrK family.</text>
</comment>
<dbReference type="PIRSF" id="PIRSF006816">
    <property type="entry name" value="Cyc3_hyd_g"/>
    <property type="match status" value="1"/>
</dbReference>
<sequence>MTAQTFLKTNPEGKEYLPSRRTVEIVGHELLTDSIVRLTVRDEYIAQHSQAAQFANLYSKNNQQISPRPFGIAEINGDEVSFIFAVVGRGTAEFAQLHVGDSIDILGPLGKPFDLSAPGRYLTIGGGLGVPPVLHAAEKLAGRSDATCTAMYGYRDVHFADDFAARYCDDVRSIDNAQGNVIDLLNSWLEEQQGEQQAQQDGRPDLSDVHILTCGPHPMMKAVASWAREHGVEAQLSLEERMGCGYGTCVVCITPTVDGNKKVCIDGPVFTREELGWN</sequence>
<dbReference type="InterPro" id="IPR019480">
    <property type="entry name" value="Dihydroorotate_DH_Fe-S-bd"/>
</dbReference>
<dbReference type="GO" id="GO:0016491">
    <property type="term" value="F:oxidoreductase activity"/>
    <property type="evidence" value="ECO:0007669"/>
    <property type="project" value="InterPro"/>
</dbReference>
<dbReference type="EMBL" id="PKGU01000001">
    <property type="protein sequence ID" value="PKZ15997.1"/>
    <property type="molecule type" value="Genomic_DNA"/>
</dbReference>
<dbReference type="GO" id="GO:0006221">
    <property type="term" value="P:pyrimidine nucleotide biosynthetic process"/>
    <property type="evidence" value="ECO:0007669"/>
    <property type="project" value="InterPro"/>
</dbReference>
<comment type="cofactor">
    <cofactor evidence="11">
        <name>FAD</name>
        <dbReference type="ChEBI" id="CHEBI:57692"/>
    </cofactor>
    <text evidence="11">Binds 1 FAD per subunit.</text>
</comment>
<dbReference type="Gene3D" id="2.10.240.10">
    <property type="entry name" value="Dihydroorotate dehydrogenase, electron transfer subunit"/>
    <property type="match status" value="1"/>
</dbReference>
<evidence type="ECO:0000256" key="10">
    <source>
        <dbReference type="ARBA" id="ARBA00034078"/>
    </source>
</evidence>
<dbReference type="GO" id="GO:0050660">
    <property type="term" value="F:flavin adenine dinucleotide binding"/>
    <property type="evidence" value="ECO:0007669"/>
    <property type="project" value="InterPro"/>
</dbReference>
<comment type="caution">
    <text evidence="14">The sequence shown here is derived from an EMBL/GenBank/DDBJ whole genome shotgun (WGS) entry which is preliminary data.</text>
</comment>
<evidence type="ECO:0000313" key="15">
    <source>
        <dbReference type="Proteomes" id="UP000242263"/>
    </source>
</evidence>
<evidence type="ECO:0000256" key="7">
    <source>
        <dbReference type="ARBA" id="ARBA00022982"/>
    </source>
</evidence>
<dbReference type="PROSITE" id="PS51384">
    <property type="entry name" value="FAD_FR"/>
    <property type="match status" value="1"/>
</dbReference>
<dbReference type="Proteomes" id="UP000242263">
    <property type="component" value="Unassembled WGS sequence"/>
</dbReference>
<feature type="binding site" evidence="12">
    <location>
        <position position="249"/>
    </location>
    <ligand>
        <name>[2Fe-2S] cluster</name>
        <dbReference type="ChEBI" id="CHEBI:190135"/>
    </ligand>
</feature>
<evidence type="ECO:0000256" key="9">
    <source>
        <dbReference type="ARBA" id="ARBA00023014"/>
    </source>
</evidence>